<dbReference type="GO" id="GO:0009395">
    <property type="term" value="P:phospholipid catabolic process"/>
    <property type="evidence" value="ECO:0007669"/>
    <property type="project" value="TreeGrafter"/>
</dbReference>
<dbReference type="AlphaFoldDB" id="A0AAV7T9Z9"/>
<dbReference type="InterPro" id="IPR043040">
    <property type="entry name" value="PLipase_B-like_dom1"/>
</dbReference>
<sequence length="540" mass="62397">MEGTRQLLRLCVLLFLQPFGGRAGIRYATVYWMSDTQTVLVKDVLDRNGDAYGFYNDTVQSTGWGVLEMRAGYGSEDRSNEEIMFAAGYLEGYLTCIDMYKHFDNLLPQLIKNNTVLEAVKNFLWEQDQWTRKQIEAQKRDPLWRHAGYITAQLDGLYAGAAEQARRQGKKVLSFFAVQFLNAVGDLLDLISMMFPSFRADWHSLSMDQSRKYRWEMGHCSALIKVLPGYENILFAHSSWFTYASTLRVYKHWDFNITDPGTSSARMSFSSYPGFLESLDDFYILGSGLVMLQTTNNVFNKTLFKKVVPQALFSWQRVRIANMMAKSGKAWAKTFSMYNSGTYNNQYMVLDLKRITLKQSIADQALYIIEQIPTRVEYSDQTKILRKGYWPSYNIPFHEAIYEMSGYPDMVRRYGVDLSYDLAPRAKIFRRDQGMVTDLESLKRIMRYNNYRKDPYTEFDPCNTICCREDLNPSLPIPGGCYDTKVADFHMAATFTSYAINGPTVSDDLPPFSWSRFNQTVHEGLPETYNFSFVLMQPVL</sequence>
<dbReference type="PANTHER" id="PTHR12370">
    <property type="entry name" value="PHOSPHOLIPASE B-RELATED"/>
    <property type="match status" value="1"/>
</dbReference>
<proteinExistence type="inferred from homology"/>
<comment type="similarity">
    <text evidence="1 7">Belongs to the phospholipase B-like family.</text>
</comment>
<protein>
    <recommendedName>
        <fullName evidence="7">Phospholipase B-like</fullName>
        <ecNumber evidence="7">3.1.1.-</ecNumber>
    </recommendedName>
</protein>
<keyword evidence="9" id="KW-1185">Reference proteome</keyword>
<keyword evidence="5 7" id="KW-0443">Lipid metabolism</keyword>
<comment type="function">
    <text evidence="7">Putative phospholipase.</text>
</comment>
<accession>A0AAV7T9Z9</accession>
<keyword evidence="6" id="KW-0325">Glycoprotein</keyword>
<feature type="chain" id="PRO_5043113814" description="Phospholipase B-like" evidence="7">
    <location>
        <begin position="24"/>
        <end position="540"/>
    </location>
</feature>
<reference evidence="8" key="1">
    <citation type="journal article" date="2022" name="bioRxiv">
        <title>Sequencing and chromosome-scale assembly of the giantPleurodeles waltlgenome.</title>
        <authorList>
            <person name="Brown T."/>
            <person name="Elewa A."/>
            <person name="Iarovenko S."/>
            <person name="Subramanian E."/>
            <person name="Araus A.J."/>
            <person name="Petzold A."/>
            <person name="Susuki M."/>
            <person name="Suzuki K.-i.T."/>
            <person name="Hayashi T."/>
            <person name="Toyoda A."/>
            <person name="Oliveira C."/>
            <person name="Osipova E."/>
            <person name="Leigh N.D."/>
            <person name="Simon A."/>
            <person name="Yun M.H."/>
        </authorList>
    </citation>
    <scope>NUCLEOTIDE SEQUENCE</scope>
    <source>
        <strain evidence="8">20211129_DDA</strain>
        <tissue evidence="8">Liver</tissue>
    </source>
</reference>
<dbReference type="GO" id="GO:0005576">
    <property type="term" value="C:extracellular region"/>
    <property type="evidence" value="ECO:0007669"/>
    <property type="project" value="TreeGrafter"/>
</dbReference>
<feature type="signal peptide" evidence="7">
    <location>
        <begin position="1"/>
        <end position="23"/>
    </location>
</feature>
<dbReference type="InterPro" id="IPR007000">
    <property type="entry name" value="PLipase_B-like"/>
</dbReference>
<dbReference type="InterPro" id="IPR043042">
    <property type="entry name" value="PLipase_B-like_dom3"/>
</dbReference>
<comment type="caution">
    <text evidence="8">The sequence shown here is derived from an EMBL/GenBank/DDBJ whole genome shotgun (WGS) entry which is preliminary data.</text>
</comment>
<gene>
    <name evidence="8" type="ORF">NDU88_005272</name>
</gene>
<dbReference type="Gene3D" id="3.60.60.20">
    <property type="match status" value="1"/>
</dbReference>
<evidence type="ECO:0000256" key="7">
    <source>
        <dbReference type="RuleBase" id="RU364138"/>
    </source>
</evidence>
<evidence type="ECO:0000313" key="8">
    <source>
        <dbReference type="EMBL" id="KAJ1173437.1"/>
    </source>
</evidence>
<dbReference type="Proteomes" id="UP001066276">
    <property type="component" value="Chromosome 4_1"/>
</dbReference>
<dbReference type="Pfam" id="PF04916">
    <property type="entry name" value="Phospholip_B"/>
    <property type="match status" value="1"/>
</dbReference>
<keyword evidence="4 7" id="KW-0442">Lipid degradation</keyword>
<evidence type="ECO:0000256" key="4">
    <source>
        <dbReference type="ARBA" id="ARBA00022963"/>
    </source>
</evidence>
<evidence type="ECO:0000256" key="2">
    <source>
        <dbReference type="ARBA" id="ARBA00022729"/>
    </source>
</evidence>
<organism evidence="8 9">
    <name type="scientific">Pleurodeles waltl</name>
    <name type="common">Iberian ribbed newt</name>
    <dbReference type="NCBI Taxonomy" id="8319"/>
    <lineage>
        <taxon>Eukaryota</taxon>
        <taxon>Metazoa</taxon>
        <taxon>Chordata</taxon>
        <taxon>Craniata</taxon>
        <taxon>Vertebrata</taxon>
        <taxon>Euteleostomi</taxon>
        <taxon>Amphibia</taxon>
        <taxon>Batrachia</taxon>
        <taxon>Caudata</taxon>
        <taxon>Salamandroidea</taxon>
        <taxon>Salamandridae</taxon>
        <taxon>Pleurodelinae</taxon>
        <taxon>Pleurodeles</taxon>
    </lineage>
</organism>
<dbReference type="Gene3D" id="1.10.439.20">
    <property type="entry name" value="Phospholipase B-like, domain 2"/>
    <property type="match status" value="1"/>
</dbReference>
<evidence type="ECO:0000256" key="3">
    <source>
        <dbReference type="ARBA" id="ARBA00022801"/>
    </source>
</evidence>
<evidence type="ECO:0000313" key="9">
    <source>
        <dbReference type="Proteomes" id="UP001066276"/>
    </source>
</evidence>
<keyword evidence="2 7" id="KW-0732">Signal</keyword>
<dbReference type="GO" id="GO:0004620">
    <property type="term" value="F:phospholipase activity"/>
    <property type="evidence" value="ECO:0007669"/>
    <property type="project" value="InterPro"/>
</dbReference>
<dbReference type="EC" id="3.1.1.-" evidence="7"/>
<dbReference type="InterPro" id="IPR043041">
    <property type="entry name" value="PLipase_B-like_dom2"/>
</dbReference>
<evidence type="ECO:0000256" key="1">
    <source>
        <dbReference type="ARBA" id="ARBA00007835"/>
    </source>
</evidence>
<evidence type="ECO:0000256" key="6">
    <source>
        <dbReference type="ARBA" id="ARBA00023180"/>
    </source>
</evidence>
<dbReference type="EMBL" id="JANPWB010000007">
    <property type="protein sequence ID" value="KAJ1173437.1"/>
    <property type="molecule type" value="Genomic_DNA"/>
</dbReference>
<keyword evidence="3 7" id="KW-0378">Hydrolase</keyword>
<name>A0AAV7T9Z9_PLEWA</name>
<evidence type="ECO:0000256" key="5">
    <source>
        <dbReference type="ARBA" id="ARBA00023098"/>
    </source>
</evidence>
<dbReference type="PANTHER" id="PTHR12370:SF1">
    <property type="entry name" value="PHOSPHOLIPASE B-LIKE 1"/>
    <property type="match status" value="1"/>
</dbReference>
<dbReference type="Gene3D" id="2.10.70.60">
    <property type="entry name" value="Phospholipase B-like, domain 1"/>
    <property type="match status" value="1"/>
</dbReference>